<dbReference type="OrthoDB" id="3254377at2759"/>
<feature type="compositionally biased region" description="Polar residues" evidence="1">
    <location>
        <begin position="470"/>
        <end position="484"/>
    </location>
</feature>
<sequence length="583" mass="64552">MAAVPARPAGSRSRHKKRFSVSRLSSDTSATLPEYRQATSPIWNSPVPDDEPPDYPDSADEADEETDEYLPLSPSLSPRRKRFARLTSKRNLPYHCAASQSDTFLDSLLERSVNALELSNALLHSSMTAQSSLNNVLDVDQSPDRMLDARARGLSQRIRKNRNVQERWMDDLDDLARDVEDFMDDGPVSHSLPSSSPLMRRQRKERKTSFEFRQPNSDVGHLVSNATRRNFSSPPPRALTQYVSIRAEQGGALEETSDQGHIFLPSTIGLRSSSHVSDFSPPPLLPSSSPESSPVTPSLVRRHSASPSPHFTRNRPSRSPTPTCRPQSRSRSRSWSSTKPSTDSPKSLSRTMPPPIEELPSQSDSSTSDSPQPFRTVEQLRKILDEQPPPLKEPSPSPSKQSFTPRSPPVVPVTSTSTTTTSISRLYTKGSHSTSTRAPSPPRMSSLKKRPSPLCSAGPSTLSIPDLENGSITPALSSGRSTPRNVAFGPLPEPHRERPASGGLSRFQEQKEAKSRARRRRGGDQKKDKVEKEKEGESSWWTTWLTGGSLLSMSAAKQEERVEDRMARWSRPGMGVGFEDWPV</sequence>
<protein>
    <submittedName>
        <fullName evidence="2">Uncharacterized protein</fullName>
    </submittedName>
</protein>
<evidence type="ECO:0000313" key="2">
    <source>
        <dbReference type="EMBL" id="KLO08509.1"/>
    </source>
</evidence>
<evidence type="ECO:0000256" key="1">
    <source>
        <dbReference type="SAM" id="MobiDB-lite"/>
    </source>
</evidence>
<dbReference type="AlphaFoldDB" id="A0A0H2R9I9"/>
<feature type="compositionally biased region" description="Low complexity" evidence="1">
    <location>
        <begin position="412"/>
        <end position="422"/>
    </location>
</feature>
<feature type="compositionally biased region" description="Low complexity" evidence="1">
    <location>
        <begin position="317"/>
        <end position="349"/>
    </location>
</feature>
<proteinExistence type="predicted"/>
<feature type="compositionally biased region" description="Pro residues" evidence="1">
    <location>
        <begin position="387"/>
        <end position="397"/>
    </location>
</feature>
<feature type="compositionally biased region" description="Low complexity" evidence="1">
    <location>
        <begin position="360"/>
        <end position="373"/>
    </location>
</feature>
<dbReference type="InParanoid" id="A0A0H2R9I9"/>
<feature type="compositionally biased region" description="Low complexity" evidence="1">
    <location>
        <begin position="286"/>
        <end position="299"/>
    </location>
</feature>
<reference evidence="2 3" key="1">
    <citation type="submission" date="2015-04" db="EMBL/GenBank/DDBJ databases">
        <title>Complete genome sequence of Schizopora paradoxa KUC8140, a cosmopolitan wood degrader in East Asia.</title>
        <authorList>
            <consortium name="DOE Joint Genome Institute"/>
            <person name="Min B."/>
            <person name="Park H."/>
            <person name="Jang Y."/>
            <person name="Kim J.-J."/>
            <person name="Kim K.H."/>
            <person name="Pangilinan J."/>
            <person name="Lipzen A."/>
            <person name="Riley R."/>
            <person name="Grigoriev I.V."/>
            <person name="Spatafora J.W."/>
            <person name="Choi I.-G."/>
        </authorList>
    </citation>
    <scope>NUCLEOTIDE SEQUENCE [LARGE SCALE GENOMIC DNA]</scope>
    <source>
        <strain evidence="2 3">KUC8140</strain>
    </source>
</reference>
<keyword evidence="3" id="KW-1185">Reference proteome</keyword>
<organism evidence="2 3">
    <name type="scientific">Schizopora paradoxa</name>
    <dbReference type="NCBI Taxonomy" id="27342"/>
    <lineage>
        <taxon>Eukaryota</taxon>
        <taxon>Fungi</taxon>
        <taxon>Dikarya</taxon>
        <taxon>Basidiomycota</taxon>
        <taxon>Agaricomycotina</taxon>
        <taxon>Agaricomycetes</taxon>
        <taxon>Hymenochaetales</taxon>
        <taxon>Schizoporaceae</taxon>
        <taxon>Schizopora</taxon>
    </lineage>
</organism>
<feature type="compositionally biased region" description="Low complexity" evidence="1">
    <location>
        <begin position="189"/>
        <end position="198"/>
    </location>
</feature>
<feature type="region of interest" description="Disordered" evidence="1">
    <location>
        <begin position="185"/>
        <end position="237"/>
    </location>
</feature>
<feature type="region of interest" description="Disordered" evidence="1">
    <location>
        <begin position="1"/>
        <end position="75"/>
    </location>
</feature>
<gene>
    <name evidence="2" type="ORF">SCHPADRAFT_858940</name>
</gene>
<accession>A0A0H2R9I9</accession>
<dbReference type="STRING" id="27342.A0A0H2R9I9"/>
<evidence type="ECO:0000313" key="3">
    <source>
        <dbReference type="Proteomes" id="UP000053477"/>
    </source>
</evidence>
<feature type="region of interest" description="Disordered" evidence="1">
    <location>
        <begin position="272"/>
        <end position="538"/>
    </location>
</feature>
<feature type="compositionally biased region" description="Polar residues" evidence="1">
    <location>
        <begin position="22"/>
        <end position="43"/>
    </location>
</feature>
<feature type="compositionally biased region" description="Basic and acidic residues" evidence="1">
    <location>
        <begin position="522"/>
        <end position="537"/>
    </location>
</feature>
<name>A0A0H2R9I9_9AGAM</name>
<feature type="compositionally biased region" description="Acidic residues" evidence="1">
    <location>
        <begin position="48"/>
        <end position="68"/>
    </location>
</feature>
<dbReference type="Proteomes" id="UP000053477">
    <property type="component" value="Unassembled WGS sequence"/>
</dbReference>
<dbReference type="EMBL" id="KQ086088">
    <property type="protein sequence ID" value="KLO08509.1"/>
    <property type="molecule type" value="Genomic_DNA"/>
</dbReference>